<reference evidence="1 2" key="1">
    <citation type="submission" date="2022-12" db="EMBL/GenBank/DDBJ databases">
        <title>Two new species, Stenotrophomonas aracearum and Stenotrophomonas oahuensis, isolated from Anthurium (Araceae family) in Hawaii.</title>
        <authorList>
            <person name="Chunag S.C."/>
            <person name="Dobhal S."/>
            <person name="Alvarez A."/>
            <person name="Arif M."/>
        </authorList>
    </citation>
    <scope>NUCLEOTIDE SEQUENCE [LARGE SCALE GENOMIC DNA]</scope>
    <source>
        <strain evidence="1 2">A5586</strain>
    </source>
</reference>
<sequence length="84" mass="9795">MVQYPHALRADGRYQLVALTHSPVYNPADVIGYAVLTTGGERISEVLSLEQAHARWRELLEQDEPVLAEDERKETRTRPRRRRR</sequence>
<organism evidence="1 2">
    <name type="scientific">Stenotrophomonas oahuensis</name>
    <dbReference type="NCBI Taxonomy" id="3003271"/>
    <lineage>
        <taxon>Bacteria</taxon>
        <taxon>Pseudomonadati</taxon>
        <taxon>Pseudomonadota</taxon>
        <taxon>Gammaproteobacteria</taxon>
        <taxon>Lysobacterales</taxon>
        <taxon>Lysobacteraceae</taxon>
        <taxon>Stenotrophomonas</taxon>
    </lineage>
</organism>
<accession>A0ABY9YNP1</accession>
<dbReference type="EMBL" id="CP115541">
    <property type="protein sequence ID" value="WNH52517.1"/>
    <property type="molecule type" value="Genomic_DNA"/>
</dbReference>
<evidence type="ECO:0000313" key="1">
    <source>
        <dbReference type="EMBL" id="WNH52517.1"/>
    </source>
</evidence>
<dbReference type="RefSeq" id="WP_311191712.1">
    <property type="nucleotide sequence ID" value="NZ_CP115541.1"/>
</dbReference>
<evidence type="ECO:0000313" key="2">
    <source>
        <dbReference type="Proteomes" id="UP001302072"/>
    </source>
</evidence>
<keyword evidence="2" id="KW-1185">Reference proteome</keyword>
<gene>
    <name evidence="1" type="ORF">PDM29_19700</name>
</gene>
<dbReference type="Proteomes" id="UP001302072">
    <property type="component" value="Chromosome"/>
</dbReference>
<name>A0ABY9YNP1_9GAMM</name>
<proteinExistence type="predicted"/>
<protein>
    <submittedName>
        <fullName evidence="1">Uncharacterized protein</fullName>
    </submittedName>
</protein>